<dbReference type="InterPro" id="IPR011777">
    <property type="entry name" value="Geranylgeranyl_Rdtase_fam"/>
</dbReference>
<evidence type="ECO:0000313" key="2">
    <source>
        <dbReference type="EMBL" id="KKL75060.1"/>
    </source>
</evidence>
<dbReference type="GO" id="GO:0016628">
    <property type="term" value="F:oxidoreductase activity, acting on the CH-CH group of donors, NAD or NADP as acceptor"/>
    <property type="evidence" value="ECO:0007669"/>
    <property type="project" value="InterPro"/>
</dbReference>
<dbReference type="PANTHER" id="PTHR42685:SF22">
    <property type="entry name" value="CONDITIONED MEDIUM FACTOR RECEPTOR 1"/>
    <property type="match status" value="1"/>
</dbReference>
<proteinExistence type="predicted"/>
<sequence length="437" mass="49303">MNERAKFIHALKGLAFICFNGKKCDNKMHDVVISGAGPAGSKCAEVLASAGYKVALIEKDVNWRKPCGGGVSARIMKKYYPQLKKLNPVIKYGAIMFSGDYSKLEYKFKGRGEGSIVMDRLELDNLMRSVAVEAGAELFDKNISFDFVYRNQKIIGIKTKTPSGMKEYLGKLIVIADGMSSKLAVKSGLRGKWKITDLGMAKCAIMEGRSNLEKDMIYIYFRPYKGYGWIFPIDDNRYNIGCGTFEEANHDHNLNEIYEEFLNAPYIKEYFPEHSYKEIWKASYPLSAIGVLEKSLIGENIMLIGDAAGFVSPISGEGIHPGIVSGQIAAETAVKALKAGVISKKTLKPYKQHPNIKKIIRNFKLKHSLVEFFYMNNGKNLNTMFKLAENDEEFKRQVINMFFFNAAPSEEFLTRVRTSTLSIFTYFFHIISFQIIP</sequence>
<dbReference type="InterPro" id="IPR036188">
    <property type="entry name" value="FAD/NAD-bd_sf"/>
</dbReference>
<dbReference type="PRINTS" id="PR00420">
    <property type="entry name" value="RNGMNOXGNASE"/>
</dbReference>
<comment type="caution">
    <text evidence="2">The sequence shown here is derived from an EMBL/GenBank/DDBJ whole genome shotgun (WGS) entry which is preliminary data.</text>
</comment>
<name>A0A0F9H0B4_9ZZZZ</name>
<dbReference type="SUPFAM" id="SSF51905">
    <property type="entry name" value="FAD/NAD(P)-binding domain"/>
    <property type="match status" value="1"/>
</dbReference>
<dbReference type="NCBIfam" id="TIGR02032">
    <property type="entry name" value="GG-red-SF"/>
    <property type="match status" value="1"/>
</dbReference>
<protein>
    <recommendedName>
        <fullName evidence="1">FAD-binding domain-containing protein</fullName>
    </recommendedName>
</protein>
<evidence type="ECO:0000259" key="1">
    <source>
        <dbReference type="Pfam" id="PF01494"/>
    </source>
</evidence>
<gene>
    <name evidence="2" type="ORF">LCGC14_2058680</name>
</gene>
<dbReference type="Pfam" id="PF01494">
    <property type="entry name" value="FAD_binding_3"/>
    <property type="match status" value="1"/>
</dbReference>
<dbReference type="Gene3D" id="3.50.50.60">
    <property type="entry name" value="FAD/NAD(P)-binding domain"/>
    <property type="match status" value="1"/>
</dbReference>
<reference evidence="2" key="1">
    <citation type="journal article" date="2015" name="Nature">
        <title>Complex archaea that bridge the gap between prokaryotes and eukaryotes.</title>
        <authorList>
            <person name="Spang A."/>
            <person name="Saw J.H."/>
            <person name="Jorgensen S.L."/>
            <person name="Zaremba-Niedzwiedzka K."/>
            <person name="Martijn J."/>
            <person name="Lind A.E."/>
            <person name="van Eijk R."/>
            <person name="Schleper C."/>
            <person name="Guy L."/>
            <person name="Ettema T.J."/>
        </authorList>
    </citation>
    <scope>NUCLEOTIDE SEQUENCE</scope>
</reference>
<dbReference type="AlphaFoldDB" id="A0A0F9H0B4"/>
<dbReference type="InterPro" id="IPR050407">
    <property type="entry name" value="Geranylgeranyl_reductase"/>
</dbReference>
<dbReference type="PANTHER" id="PTHR42685">
    <property type="entry name" value="GERANYLGERANYL DIPHOSPHATE REDUCTASE"/>
    <property type="match status" value="1"/>
</dbReference>
<organism evidence="2">
    <name type="scientific">marine sediment metagenome</name>
    <dbReference type="NCBI Taxonomy" id="412755"/>
    <lineage>
        <taxon>unclassified sequences</taxon>
        <taxon>metagenomes</taxon>
        <taxon>ecological metagenomes</taxon>
    </lineage>
</organism>
<dbReference type="EMBL" id="LAZR01024462">
    <property type="protein sequence ID" value="KKL75060.1"/>
    <property type="molecule type" value="Genomic_DNA"/>
</dbReference>
<dbReference type="InterPro" id="IPR002938">
    <property type="entry name" value="FAD-bd"/>
</dbReference>
<accession>A0A0F9H0B4</accession>
<dbReference type="GO" id="GO:0071949">
    <property type="term" value="F:FAD binding"/>
    <property type="evidence" value="ECO:0007669"/>
    <property type="project" value="InterPro"/>
</dbReference>
<feature type="domain" description="FAD-binding" evidence="1">
    <location>
        <begin position="30"/>
        <end position="323"/>
    </location>
</feature>